<reference evidence="3 4" key="1">
    <citation type="submission" date="2016-09" db="EMBL/GenBank/DDBJ databases">
        <title>Rhizobium sp. nov., a novel species isolated from the rice rhizosphere.</title>
        <authorList>
            <person name="Zhao J."/>
            <person name="Zhang X."/>
        </authorList>
    </citation>
    <scope>NUCLEOTIDE SEQUENCE [LARGE SCALE GENOMIC DNA]</scope>
    <source>
        <strain evidence="3 4">1.7048</strain>
    </source>
</reference>
<dbReference type="PANTHER" id="PTHR42850:SF2">
    <property type="entry name" value="BLL5683 PROTEIN"/>
    <property type="match status" value="1"/>
</dbReference>
<evidence type="ECO:0000256" key="1">
    <source>
        <dbReference type="ARBA" id="ARBA00008950"/>
    </source>
</evidence>
<dbReference type="GO" id="GO:0016791">
    <property type="term" value="F:phosphatase activity"/>
    <property type="evidence" value="ECO:0007669"/>
    <property type="project" value="TreeGrafter"/>
</dbReference>
<dbReference type="Gene3D" id="3.60.21.10">
    <property type="match status" value="1"/>
</dbReference>
<dbReference type="InterPro" id="IPR050126">
    <property type="entry name" value="Ap4A_hydrolase"/>
</dbReference>
<dbReference type="SUPFAM" id="SSF56300">
    <property type="entry name" value="Metallo-dependent phosphatases"/>
    <property type="match status" value="1"/>
</dbReference>
<proteinExistence type="inferred from homology"/>
<feature type="domain" description="Calcineurin-like phosphoesterase" evidence="2">
    <location>
        <begin position="12"/>
        <end position="193"/>
    </location>
</feature>
<dbReference type="InterPro" id="IPR024654">
    <property type="entry name" value="Calcineurin-like_PHP_lpxH"/>
</dbReference>
<accession>A0A1Q9AWU8</accession>
<dbReference type="InterPro" id="IPR011152">
    <property type="entry name" value="Pesterase_MJ0912"/>
</dbReference>
<protein>
    <recommendedName>
        <fullName evidence="2">Calcineurin-like phosphoesterase domain-containing protein</fullName>
    </recommendedName>
</protein>
<evidence type="ECO:0000313" key="3">
    <source>
        <dbReference type="EMBL" id="OLP59931.1"/>
    </source>
</evidence>
<gene>
    <name evidence="3" type="ORF">BJF93_10055</name>
</gene>
<dbReference type="EMBL" id="MKIP01000043">
    <property type="protein sequence ID" value="OLP59931.1"/>
    <property type="molecule type" value="Genomic_DNA"/>
</dbReference>
<dbReference type="AlphaFoldDB" id="A0A1Q9AWU8"/>
<dbReference type="RefSeq" id="WP_075627693.1">
    <property type="nucleotide sequence ID" value="NZ_FOAM01000002.1"/>
</dbReference>
<dbReference type="Pfam" id="PF12850">
    <property type="entry name" value="Metallophos_2"/>
    <property type="match status" value="1"/>
</dbReference>
<evidence type="ECO:0000313" key="4">
    <source>
        <dbReference type="Proteomes" id="UP000186364"/>
    </source>
</evidence>
<comment type="similarity">
    <text evidence="1">Belongs to the metallophosphoesterase superfamily. YfcE family.</text>
</comment>
<dbReference type="GO" id="GO:0005737">
    <property type="term" value="C:cytoplasm"/>
    <property type="evidence" value="ECO:0007669"/>
    <property type="project" value="TreeGrafter"/>
</dbReference>
<dbReference type="OrthoDB" id="9813918at2"/>
<organism evidence="3 4">
    <name type="scientific">Xaviernesmea oryzae</name>
    <dbReference type="NCBI Taxonomy" id="464029"/>
    <lineage>
        <taxon>Bacteria</taxon>
        <taxon>Pseudomonadati</taxon>
        <taxon>Pseudomonadota</taxon>
        <taxon>Alphaproteobacteria</taxon>
        <taxon>Hyphomicrobiales</taxon>
        <taxon>Rhizobiaceae</taxon>
        <taxon>Rhizobium/Agrobacterium group</taxon>
        <taxon>Xaviernesmea</taxon>
    </lineage>
</organism>
<dbReference type="PIRSF" id="PIRSF000883">
    <property type="entry name" value="Pesterase_MJ0912"/>
    <property type="match status" value="1"/>
</dbReference>
<keyword evidence="4" id="KW-1185">Reference proteome</keyword>
<dbReference type="InterPro" id="IPR029052">
    <property type="entry name" value="Metallo-depent_PP-like"/>
</dbReference>
<evidence type="ECO:0000259" key="2">
    <source>
        <dbReference type="Pfam" id="PF12850"/>
    </source>
</evidence>
<name>A0A1Q9AWU8_9HYPH</name>
<sequence>MDGAPGLSPVQRIAVLADIHGNLMALDAVLADIDGQGISEIVNLGDHLSGPLDPAGTAERLMQRPMSAIAGNHDQYLLTLAPDAMGLSDRFAHASLTPAHRAWLGSLPATRQSGALFLCHGTPLSDETYLLEEVVGDHQVIARGAGAVDALIGELEADILLCGHSHQPRLMRLPNGRLVLNPGSVGCPAYQDETPYPHRMECGHAMASYAVIERRGTAVDIAFRHVAYDHLAAAALAERNGRPDWAEALRSGRIGRGG</sequence>
<comment type="caution">
    <text evidence="3">The sequence shown here is derived from an EMBL/GenBank/DDBJ whole genome shotgun (WGS) entry which is preliminary data.</text>
</comment>
<dbReference type="Proteomes" id="UP000186364">
    <property type="component" value="Unassembled WGS sequence"/>
</dbReference>
<dbReference type="PANTHER" id="PTHR42850">
    <property type="entry name" value="METALLOPHOSPHOESTERASE"/>
    <property type="match status" value="1"/>
</dbReference>